<dbReference type="InterPro" id="IPR045337">
    <property type="entry name" value="MmgE_PrpD_C"/>
</dbReference>
<dbReference type="EMBL" id="CAJPDT010000006">
    <property type="protein sequence ID" value="CAF9909755.1"/>
    <property type="molecule type" value="Genomic_DNA"/>
</dbReference>
<comment type="caution">
    <text evidence="4">The sequence shown here is derived from an EMBL/GenBank/DDBJ whole genome shotgun (WGS) entry which is preliminary data.</text>
</comment>
<evidence type="ECO:0000313" key="4">
    <source>
        <dbReference type="EMBL" id="CAF9909755.1"/>
    </source>
</evidence>
<protein>
    <recommendedName>
        <fullName evidence="6">MmgE/PrpD family protein</fullName>
    </recommendedName>
</protein>
<gene>
    <name evidence="4" type="ORF">IMSHALPRED_008460</name>
</gene>
<dbReference type="InterPro" id="IPR005656">
    <property type="entry name" value="MmgE_PrpD"/>
</dbReference>
<evidence type="ECO:0000256" key="1">
    <source>
        <dbReference type="ARBA" id="ARBA00006174"/>
    </source>
</evidence>
<name>A0A8H3IB55_9LECA</name>
<reference evidence="4" key="1">
    <citation type="submission" date="2021-03" db="EMBL/GenBank/DDBJ databases">
        <authorList>
            <person name="Tagirdzhanova G."/>
        </authorList>
    </citation>
    <scope>NUCLEOTIDE SEQUENCE</scope>
</reference>
<evidence type="ECO:0000259" key="3">
    <source>
        <dbReference type="Pfam" id="PF19305"/>
    </source>
</evidence>
<accession>A0A8H3IB55</accession>
<dbReference type="GO" id="GO:0016829">
    <property type="term" value="F:lyase activity"/>
    <property type="evidence" value="ECO:0007669"/>
    <property type="project" value="InterPro"/>
</dbReference>
<evidence type="ECO:0008006" key="6">
    <source>
        <dbReference type="Google" id="ProtNLM"/>
    </source>
</evidence>
<dbReference type="Gene3D" id="3.30.1330.120">
    <property type="entry name" value="2-methylcitrate dehydratase PrpD"/>
    <property type="match status" value="1"/>
</dbReference>
<feature type="domain" description="MmgE/PrpD N-terminal" evidence="2">
    <location>
        <begin position="20"/>
        <end position="267"/>
    </location>
</feature>
<organism evidence="4 5">
    <name type="scientific">Imshaugia aleurites</name>
    <dbReference type="NCBI Taxonomy" id="172621"/>
    <lineage>
        <taxon>Eukaryota</taxon>
        <taxon>Fungi</taxon>
        <taxon>Dikarya</taxon>
        <taxon>Ascomycota</taxon>
        <taxon>Pezizomycotina</taxon>
        <taxon>Lecanoromycetes</taxon>
        <taxon>OSLEUM clade</taxon>
        <taxon>Lecanoromycetidae</taxon>
        <taxon>Lecanorales</taxon>
        <taxon>Lecanorineae</taxon>
        <taxon>Parmeliaceae</taxon>
        <taxon>Imshaugia</taxon>
    </lineage>
</organism>
<dbReference type="InterPro" id="IPR042188">
    <property type="entry name" value="MmgE/PrpD_sf_2"/>
</dbReference>
<dbReference type="AlphaFoldDB" id="A0A8H3IB55"/>
<sequence length="489" mass="53349">MLDTSYRAPASAPSGPTGRVCDFVASIELNDVPQQVRTNAKHLILDGIACALVGAQLPWSRTATKAILEMEGPGNCTVIGWNQRLNPMSATILNSTFVQGFELDDIHPDAPWHANSVILPSLFAAAEHSSRGMQGPKHFDGASFLLSTMVGFEIGSRVGLALYGSEMLSRGWHSGAVFGPPAAAAAVSKLLGLSPEQIEDAFGTACTQACGLTASRFESMAKRMQHGFAARNGLFAALMSRESYTGIDKVFERPHGGFLSTFGNGSNHEEHYLPAKLTDGLGGEWKGISGMRVKPYASQISTHAPINCIEVLQQQYPERFADLESIQKITIKTAEAPYAHGGHQVRRPLNALGAQMSTQYTAAAQLLDGSVLMDQFKSANLDRDDLWHLVEKTECVWDREFDELSAWHTRVTVDFGKGYTVSHEVSGPRTYDDPLSNEGIRSKWSMLADSVLSEGRKAQIEEIVLNMEKLDDISQLIRLLETEVKNPID</sequence>
<dbReference type="Proteomes" id="UP000664534">
    <property type="component" value="Unassembled WGS sequence"/>
</dbReference>
<dbReference type="OrthoDB" id="10267976at2759"/>
<dbReference type="InterPro" id="IPR042183">
    <property type="entry name" value="MmgE/PrpD_sf_1"/>
</dbReference>
<proteinExistence type="inferred from homology"/>
<dbReference type="PANTHER" id="PTHR16943:SF8">
    <property type="entry name" value="2-METHYLCITRATE DEHYDRATASE"/>
    <property type="match status" value="1"/>
</dbReference>
<dbReference type="Pfam" id="PF03972">
    <property type="entry name" value="MmgE_PrpD_N"/>
    <property type="match status" value="1"/>
</dbReference>
<evidence type="ECO:0000259" key="2">
    <source>
        <dbReference type="Pfam" id="PF03972"/>
    </source>
</evidence>
<dbReference type="InterPro" id="IPR045336">
    <property type="entry name" value="MmgE_PrpD_N"/>
</dbReference>
<dbReference type="Pfam" id="PF19305">
    <property type="entry name" value="MmgE_PrpD_C"/>
    <property type="match status" value="1"/>
</dbReference>
<feature type="domain" description="MmgE/PrpD C-terminal" evidence="3">
    <location>
        <begin position="296"/>
        <end position="468"/>
    </location>
</feature>
<dbReference type="PANTHER" id="PTHR16943">
    <property type="entry name" value="2-METHYLCITRATE DEHYDRATASE-RELATED"/>
    <property type="match status" value="1"/>
</dbReference>
<evidence type="ECO:0000313" key="5">
    <source>
        <dbReference type="Proteomes" id="UP000664534"/>
    </source>
</evidence>
<comment type="similarity">
    <text evidence="1">Belongs to the PrpD family.</text>
</comment>
<dbReference type="Gene3D" id="1.10.4100.10">
    <property type="entry name" value="2-methylcitrate dehydratase PrpD"/>
    <property type="match status" value="1"/>
</dbReference>
<dbReference type="SUPFAM" id="SSF103378">
    <property type="entry name" value="2-methylcitrate dehydratase PrpD"/>
    <property type="match status" value="1"/>
</dbReference>
<dbReference type="InterPro" id="IPR036148">
    <property type="entry name" value="MmgE/PrpD_sf"/>
</dbReference>
<keyword evidence="5" id="KW-1185">Reference proteome</keyword>